<dbReference type="GO" id="GO:0000724">
    <property type="term" value="P:double-strand break repair via homologous recombination"/>
    <property type="evidence" value="ECO:0007669"/>
    <property type="project" value="TreeGrafter"/>
</dbReference>
<evidence type="ECO:0000256" key="1">
    <source>
        <dbReference type="ARBA" id="ARBA00004123"/>
    </source>
</evidence>
<name>A0A1E3NU43_9ASCO</name>
<dbReference type="SUPFAM" id="SSF50249">
    <property type="entry name" value="Nucleic acid-binding proteins"/>
    <property type="match status" value="1"/>
</dbReference>
<dbReference type="GO" id="GO:0003697">
    <property type="term" value="F:single-stranded DNA binding"/>
    <property type="evidence" value="ECO:0007669"/>
    <property type="project" value="TreeGrafter"/>
</dbReference>
<comment type="similarity">
    <text evidence="2">Belongs to the replication factor A protein 3 family.</text>
</comment>
<evidence type="ECO:0000313" key="5">
    <source>
        <dbReference type="Proteomes" id="UP000094455"/>
    </source>
</evidence>
<protein>
    <recommendedName>
        <fullName evidence="6">Replication factor A protein 3</fullName>
    </recommendedName>
</protein>
<proteinExistence type="inferred from homology"/>
<evidence type="ECO:0000256" key="2">
    <source>
        <dbReference type="ARBA" id="ARBA00009761"/>
    </source>
</evidence>
<dbReference type="STRING" id="763406.A0A1E3NU43"/>
<dbReference type="InterPro" id="IPR012340">
    <property type="entry name" value="NA-bd_OB-fold"/>
</dbReference>
<dbReference type="GO" id="GO:0003684">
    <property type="term" value="F:damaged DNA binding"/>
    <property type="evidence" value="ECO:0007669"/>
    <property type="project" value="TreeGrafter"/>
</dbReference>
<reference evidence="4 5" key="1">
    <citation type="journal article" date="2016" name="Proc. Natl. Acad. Sci. U.S.A.">
        <title>Comparative genomics of biotechnologically important yeasts.</title>
        <authorList>
            <person name="Riley R."/>
            <person name="Haridas S."/>
            <person name="Wolfe K.H."/>
            <person name="Lopes M.R."/>
            <person name="Hittinger C.T."/>
            <person name="Goeker M."/>
            <person name="Salamov A.A."/>
            <person name="Wisecaver J.H."/>
            <person name="Long T.M."/>
            <person name="Calvey C.H."/>
            <person name="Aerts A.L."/>
            <person name="Barry K.W."/>
            <person name="Choi C."/>
            <person name="Clum A."/>
            <person name="Coughlan A.Y."/>
            <person name="Deshpande S."/>
            <person name="Douglass A.P."/>
            <person name="Hanson S.J."/>
            <person name="Klenk H.-P."/>
            <person name="LaButti K.M."/>
            <person name="Lapidus A."/>
            <person name="Lindquist E.A."/>
            <person name="Lipzen A.M."/>
            <person name="Meier-Kolthoff J.P."/>
            <person name="Ohm R.A."/>
            <person name="Otillar R.P."/>
            <person name="Pangilinan J.L."/>
            <person name="Peng Y."/>
            <person name="Rokas A."/>
            <person name="Rosa C.A."/>
            <person name="Scheuner C."/>
            <person name="Sibirny A.A."/>
            <person name="Slot J.C."/>
            <person name="Stielow J.B."/>
            <person name="Sun H."/>
            <person name="Kurtzman C.P."/>
            <person name="Blackwell M."/>
            <person name="Grigoriev I.V."/>
            <person name="Jeffries T.W."/>
        </authorList>
    </citation>
    <scope>NUCLEOTIDE SEQUENCE [LARGE SCALE GENOMIC DNA]</scope>
    <source>
        <strain evidence="4 5">NRRL Y-2026</strain>
    </source>
</reference>
<organism evidence="4 5">
    <name type="scientific">Pichia membranifaciens NRRL Y-2026</name>
    <dbReference type="NCBI Taxonomy" id="763406"/>
    <lineage>
        <taxon>Eukaryota</taxon>
        <taxon>Fungi</taxon>
        <taxon>Dikarya</taxon>
        <taxon>Ascomycota</taxon>
        <taxon>Saccharomycotina</taxon>
        <taxon>Pichiomycetes</taxon>
        <taxon>Pichiales</taxon>
        <taxon>Pichiaceae</taxon>
        <taxon>Pichia</taxon>
    </lineage>
</organism>
<keyword evidence="3" id="KW-0539">Nucleus</keyword>
<dbReference type="Proteomes" id="UP000094455">
    <property type="component" value="Unassembled WGS sequence"/>
</dbReference>
<dbReference type="OrthoDB" id="188186at2759"/>
<evidence type="ECO:0008006" key="6">
    <source>
        <dbReference type="Google" id="ProtNLM"/>
    </source>
</evidence>
<dbReference type="Gene3D" id="2.40.50.140">
    <property type="entry name" value="Nucleic acid-binding proteins"/>
    <property type="match status" value="1"/>
</dbReference>
<dbReference type="EMBL" id="KV454001">
    <property type="protein sequence ID" value="ODQ49559.1"/>
    <property type="molecule type" value="Genomic_DNA"/>
</dbReference>
<dbReference type="GO" id="GO:0006260">
    <property type="term" value="P:DNA replication"/>
    <property type="evidence" value="ECO:0007669"/>
    <property type="project" value="InterPro"/>
</dbReference>
<dbReference type="RefSeq" id="XP_019020672.1">
    <property type="nucleotide sequence ID" value="XM_019163828.1"/>
</dbReference>
<gene>
    <name evidence="4" type="ORF">PICMEDRAFT_71103</name>
</gene>
<sequence length="105" mass="11497">MESLRVDATLLAQSSNKTVRIIGQLKSLDTGNSSASLDSNGLISVSSSSNTDELVVDNWYEVIGVVQKDLSVNVLQWFDFGKDFNGNAAKKLVEVVHRVPELYHS</sequence>
<dbReference type="PANTHER" id="PTHR15114">
    <property type="entry name" value="REPLICATION PROTEIN A3"/>
    <property type="match status" value="1"/>
</dbReference>
<comment type="subcellular location">
    <subcellularLocation>
        <location evidence="1">Nucleus</location>
    </subcellularLocation>
</comment>
<dbReference type="GO" id="GO:0006298">
    <property type="term" value="P:mismatch repair"/>
    <property type="evidence" value="ECO:0007669"/>
    <property type="project" value="TreeGrafter"/>
</dbReference>
<dbReference type="GeneID" id="30180515"/>
<dbReference type="GO" id="GO:0035861">
    <property type="term" value="C:site of double-strand break"/>
    <property type="evidence" value="ECO:0007669"/>
    <property type="project" value="TreeGrafter"/>
</dbReference>
<dbReference type="PANTHER" id="PTHR15114:SF1">
    <property type="entry name" value="REPLICATION PROTEIN A 14 KDA SUBUNIT"/>
    <property type="match status" value="1"/>
</dbReference>
<dbReference type="GO" id="GO:0006284">
    <property type="term" value="P:base-excision repair"/>
    <property type="evidence" value="ECO:0007669"/>
    <property type="project" value="TreeGrafter"/>
</dbReference>
<keyword evidence="5" id="KW-1185">Reference proteome</keyword>
<dbReference type="GO" id="GO:0005662">
    <property type="term" value="C:DNA replication factor A complex"/>
    <property type="evidence" value="ECO:0007669"/>
    <property type="project" value="TreeGrafter"/>
</dbReference>
<dbReference type="GO" id="GO:0006289">
    <property type="term" value="P:nucleotide-excision repair"/>
    <property type="evidence" value="ECO:0007669"/>
    <property type="project" value="TreeGrafter"/>
</dbReference>
<dbReference type="AlphaFoldDB" id="A0A1E3NU43"/>
<accession>A0A1E3NU43</accession>
<dbReference type="Pfam" id="PF08661">
    <property type="entry name" value="Rep_fac-A_3"/>
    <property type="match status" value="1"/>
</dbReference>
<dbReference type="InterPro" id="IPR013970">
    <property type="entry name" value="Rfa2"/>
</dbReference>
<evidence type="ECO:0000313" key="4">
    <source>
        <dbReference type="EMBL" id="ODQ49559.1"/>
    </source>
</evidence>
<evidence type="ECO:0000256" key="3">
    <source>
        <dbReference type="ARBA" id="ARBA00023242"/>
    </source>
</evidence>